<dbReference type="InterPro" id="IPR011009">
    <property type="entry name" value="Kinase-like_dom_sf"/>
</dbReference>
<dbReference type="Proteomes" id="UP000324800">
    <property type="component" value="Unassembled WGS sequence"/>
</dbReference>
<evidence type="ECO:0000256" key="1">
    <source>
        <dbReference type="ARBA" id="ARBA00012513"/>
    </source>
</evidence>
<dbReference type="Pfam" id="PF00069">
    <property type="entry name" value="Pkinase"/>
    <property type="match status" value="1"/>
</dbReference>
<evidence type="ECO:0000256" key="4">
    <source>
        <dbReference type="ARBA" id="ARBA00022741"/>
    </source>
</evidence>
<evidence type="ECO:0000256" key="2">
    <source>
        <dbReference type="ARBA" id="ARBA00022527"/>
    </source>
</evidence>
<dbReference type="InterPro" id="IPR000719">
    <property type="entry name" value="Prot_kinase_dom"/>
</dbReference>
<evidence type="ECO:0000259" key="7">
    <source>
        <dbReference type="PROSITE" id="PS50011"/>
    </source>
</evidence>
<dbReference type="PANTHER" id="PTHR44167">
    <property type="entry name" value="OVARIAN-SPECIFIC SERINE/THREONINE-PROTEIN KINASE LOK-RELATED"/>
    <property type="match status" value="1"/>
</dbReference>
<protein>
    <recommendedName>
        <fullName evidence="1">non-specific serine/threonine protein kinase</fullName>
        <ecNumber evidence="1">2.7.11.1</ecNumber>
    </recommendedName>
</protein>
<evidence type="ECO:0000313" key="9">
    <source>
        <dbReference type="Proteomes" id="UP000324800"/>
    </source>
</evidence>
<name>A0A5J4R6T2_9EUKA</name>
<sequence length="179" mass="20662">IIYQLLNECRTLPYLPPELLLHNEEGDPVKADTKIDVWAAGIILHRLITHQFPFKSVDLQAIQQFMLRKTLVRPQSMKDNIVWDLITKLLTFDRKDRISSSDALIHPFFTGDQAKQEISPLSIQLAQTAEQAKQRGNRTVSLFETEPSFSLHLDDIKQFAGKDPEVEMNKIRTLRKNIK</sequence>
<dbReference type="PROSITE" id="PS50011">
    <property type="entry name" value="PROTEIN_KINASE_DOM"/>
    <property type="match status" value="1"/>
</dbReference>
<dbReference type="SUPFAM" id="SSF56112">
    <property type="entry name" value="Protein kinase-like (PK-like)"/>
    <property type="match status" value="1"/>
</dbReference>
<evidence type="ECO:0000256" key="3">
    <source>
        <dbReference type="ARBA" id="ARBA00022679"/>
    </source>
</evidence>
<dbReference type="GO" id="GO:0044773">
    <property type="term" value="P:mitotic DNA damage checkpoint signaling"/>
    <property type="evidence" value="ECO:0007669"/>
    <property type="project" value="TreeGrafter"/>
</dbReference>
<accession>A0A5J4R6T2</accession>
<dbReference type="PANTHER" id="PTHR44167:SF23">
    <property type="entry name" value="CDC7 KINASE, ISOFORM A-RELATED"/>
    <property type="match status" value="1"/>
</dbReference>
<dbReference type="Gene3D" id="1.10.510.10">
    <property type="entry name" value="Transferase(Phosphotransferase) domain 1"/>
    <property type="match status" value="1"/>
</dbReference>
<keyword evidence="3" id="KW-0808">Transferase</keyword>
<evidence type="ECO:0000313" key="8">
    <source>
        <dbReference type="EMBL" id="KAA6329378.1"/>
    </source>
</evidence>
<keyword evidence="4" id="KW-0547">Nucleotide-binding</keyword>
<gene>
    <name evidence="8" type="ORF">EZS28_053615</name>
</gene>
<keyword evidence="5" id="KW-0418">Kinase</keyword>
<dbReference type="GO" id="GO:0005524">
    <property type="term" value="F:ATP binding"/>
    <property type="evidence" value="ECO:0007669"/>
    <property type="project" value="UniProtKB-KW"/>
</dbReference>
<dbReference type="GO" id="GO:0004674">
    <property type="term" value="F:protein serine/threonine kinase activity"/>
    <property type="evidence" value="ECO:0007669"/>
    <property type="project" value="UniProtKB-KW"/>
</dbReference>
<organism evidence="8 9">
    <name type="scientific">Streblomastix strix</name>
    <dbReference type="NCBI Taxonomy" id="222440"/>
    <lineage>
        <taxon>Eukaryota</taxon>
        <taxon>Metamonada</taxon>
        <taxon>Preaxostyla</taxon>
        <taxon>Oxymonadida</taxon>
        <taxon>Streblomastigidae</taxon>
        <taxon>Streblomastix</taxon>
    </lineage>
</organism>
<proteinExistence type="predicted"/>
<dbReference type="GO" id="GO:0005634">
    <property type="term" value="C:nucleus"/>
    <property type="evidence" value="ECO:0007669"/>
    <property type="project" value="TreeGrafter"/>
</dbReference>
<evidence type="ECO:0000256" key="6">
    <source>
        <dbReference type="ARBA" id="ARBA00022840"/>
    </source>
</evidence>
<feature type="non-terminal residue" evidence="8">
    <location>
        <position position="1"/>
    </location>
</feature>
<reference evidence="8 9" key="1">
    <citation type="submission" date="2019-03" db="EMBL/GenBank/DDBJ databases">
        <title>Single cell metagenomics reveals metabolic interactions within the superorganism composed of flagellate Streblomastix strix and complex community of Bacteroidetes bacteria on its surface.</title>
        <authorList>
            <person name="Treitli S.C."/>
            <person name="Kolisko M."/>
            <person name="Husnik F."/>
            <person name="Keeling P."/>
            <person name="Hampl V."/>
        </authorList>
    </citation>
    <scope>NUCLEOTIDE SEQUENCE [LARGE SCALE GENOMIC DNA]</scope>
    <source>
        <strain evidence="8">ST1C</strain>
    </source>
</reference>
<comment type="caution">
    <text evidence="8">The sequence shown here is derived from an EMBL/GenBank/DDBJ whole genome shotgun (WGS) entry which is preliminary data.</text>
</comment>
<evidence type="ECO:0000256" key="5">
    <source>
        <dbReference type="ARBA" id="ARBA00022777"/>
    </source>
</evidence>
<keyword evidence="6" id="KW-0067">ATP-binding</keyword>
<feature type="domain" description="Protein kinase" evidence="7">
    <location>
        <begin position="1"/>
        <end position="109"/>
    </location>
</feature>
<keyword evidence="2" id="KW-0723">Serine/threonine-protein kinase</keyword>
<dbReference type="AlphaFoldDB" id="A0A5J4R6T2"/>
<dbReference type="EC" id="2.7.11.1" evidence="1"/>
<dbReference type="EMBL" id="SNRW01043084">
    <property type="protein sequence ID" value="KAA6329378.1"/>
    <property type="molecule type" value="Genomic_DNA"/>
</dbReference>
<feature type="non-terminal residue" evidence="8">
    <location>
        <position position="179"/>
    </location>
</feature>